<dbReference type="PANTHER" id="PTHR35889">
    <property type="entry name" value="CYCLOINULO-OLIGOSACCHARIDE FRUCTANOTRANSFERASE-RELATED"/>
    <property type="match status" value="1"/>
</dbReference>
<evidence type="ECO:0000313" key="4">
    <source>
        <dbReference type="EMBL" id="MDO1445557.1"/>
    </source>
</evidence>
<dbReference type="InterPro" id="IPR011444">
    <property type="entry name" value="DUF1549"/>
</dbReference>
<feature type="domain" description="Cytochrome C Planctomycete-type" evidence="3">
    <location>
        <begin position="63"/>
        <end position="125"/>
    </location>
</feature>
<dbReference type="PANTHER" id="PTHR35889:SF3">
    <property type="entry name" value="F-BOX DOMAIN-CONTAINING PROTEIN"/>
    <property type="match status" value="1"/>
</dbReference>
<feature type="domain" description="DUF1553" evidence="2">
    <location>
        <begin position="778"/>
        <end position="1036"/>
    </location>
</feature>
<proteinExistence type="predicted"/>
<gene>
    <name evidence="4" type="ORF">Q0590_04805</name>
</gene>
<organism evidence="4 5">
    <name type="scientific">Rhodocytophaga aerolata</name>
    <dbReference type="NCBI Taxonomy" id="455078"/>
    <lineage>
        <taxon>Bacteria</taxon>
        <taxon>Pseudomonadati</taxon>
        <taxon>Bacteroidota</taxon>
        <taxon>Cytophagia</taxon>
        <taxon>Cytophagales</taxon>
        <taxon>Rhodocytophagaceae</taxon>
        <taxon>Rhodocytophaga</taxon>
    </lineage>
</organism>
<accession>A0ABT8R494</accession>
<dbReference type="PROSITE" id="PS51257">
    <property type="entry name" value="PROKAR_LIPOPROTEIN"/>
    <property type="match status" value="1"/>
</dbReference>
<reference evidence="4" key="1">
    <citation type="submission" date="2023-07" db="EMBL/GenBank/DDBJ databases">
        <title>The genome sequence of Rhodocytophaga aerolata KACC 12507.</title>
        <authorList>
            <person name="Zhang X."/>
        </authorList>
    </citation>
    <scope>NUCLEOTIDE SEQUENCE</scope>
    <source>
        <strain evidence="4">KACC 12507</strain>
    </source>
</reference>
<dbReference type="Proteomes" id="UP001168528">
    <property type="component" value="Unassembled WGS sequence"/>
</dbReference>
<protein>
    <submittedName>
        <fullName evidence="4">DUF1553 domain-containing protein</fullName>
    </submittedName>
</protein>
<feature type="domain" description="DUF1549" evidence="1">
    <location>
        <begin position="175"/>
        <end position="380"/>
    </location>
</feature>
<dbReference type="InterPro" id="IPR013320">
    <property type="entry name" value="ConA-like_dom_sf"/>
</dbReference>
<dbReference type="RefSeq" id="WP_302036361.1">
    <property type="nucleotide sequence ID" value="NZ_JAUKPO010000002.1"/>
</dbReference>
<comment type="caution">
    <text evidence="4">The sequence shown here is derived from an EMBL/GenBank/DDBJ whole genome shotgun (WGS) entry which is preliminary data.</text>
</comment>
<dbReference type="InterPro" id="IPR022655">
    <property type="entry name" value="DUF1553"/>
</dbReference>
<dbReference type="Gene3D" id="2.60.120.200">
    <property type="match status" value="1"/>
</dbReference>
<dbReference type="Pfam" id="PF07587">
    <property type="entry name" value="PSD1"/>
    <property type="match status" value="1"/>
</dbReference>
<evidence type="ECO:0000313" key="5">
    <source>
        <dbReference type="Proteomes" id="UP001168528"/>
    </source>
</evidence>
<evidence type="ECO:0000259" key="2">
    <source>
        <dbReference type="Pfam" id="PF07587"/>
    </source>
</evidence>
<evidence type="ECO:0000259" key="3">
    <source>
        <dbReference type="Pfam" id="PF07635"/>
    </source>
</evidence>
<evidence type="ECO:0000259" key="1">
    <source>
        <dbReference type="Pfam" id="PF07583"/>
    </source>
</evidence>
<dbReference type="Pfam" id="PF13385">
    <property type="entry name" value="Laminin_G_3"/>
    <property type="match status" value="1"/>
</dbReference>
<keyword evidence="5" id="KW-1185">Reference proteome</keyword>
<sequence>MKRPLTNFISLSAIILFLGAMFYSLGGCNRTESSSVISDSLQAVLPDQVDFNFHVKPILSDRCFACHGPDPNTREGNLRLDTEEGAFAAIDSLGKRHAIVKGNLDKSMLFQRIVSKDPDEMMPPANSNLTLNDYEIGILTKWIEQGAQWKEHWSFIPPTKPEVPKVTQKEWVKNPIDNFVLNRLEQKGLKPAEEASKETLLRRVSFDLTGLPPTVAEVDAFMKDTSPNAYERAVDRLLASPHYGERMAVEWLDIARYADSHGYQDDGMRNSWPWRDWVINAYNQNLPYDKFITWQLAGDMLPNPTKEQLIATSFNRNHPQTQEGGVVDEEYRVEYVADRTNTFGKAFLGLTMECARCHDHKYDPVTQKDYYSLFAFFNSNNESGIIPYNGEASPTVILTNEETDKKLSFIREQMAPLQKAIEPTNYQQNFEKWLAASRTSPDKYSLNTKQLIGLFHFEEPAQEKEFKNAVKTKLTGKVAGDMDKKPVVVPGIEGNGRKLIGDAGINFTKEVDFDRHQPFSISIWTNILGGGEEGTLFAKCNGEFEGYRGYRVLLKKDNSLDVSFSYVWPANSIDLRIKEKLKPNTWHHLVLTYDGSSKASGVKLFLDGKETGRKVVTDNLHKSILYGEKKTHWSEMPFMIGRDMRGSIQNVMVDEMAVYQRQLSALEVQEINGQKEAIATLLKKPAAELSKAEQAQLFEYYLLNEDETYAGHLAKLTKLRDEENQLLTDQPEVMVMQERKEPLPSYILDRGAYDAPKTPVEPNTPGKLISFDKKQPKNRLGLSKWLLDTRHPLTSRVIVNRFWAMAFGQGLVSTPDDFGNQGALPTHPDLLDYLATTFMHSGWDVKAFMKMVVMSATYRQASVVSPKVIEADPNNDLYSRGPSYRLSAEMIRDNALAASGLLVPEVGGPSVYPYQPEGIWEALATRNKTHYEQGKGDDLYRRSLYTVWKRSSPPPSMMNFDAPDRYICIVKRQKTATPLQSLVLMNDPQYIEASRLLAERMIKEGGQTPESRIAFAFKALTSRAPRAEELTLLQQLYEDELRDFTKEPKRAGQLLSVGEYKRDISLDANEVAACTIIASSIMNFDEFVVKR</sequence>
<name>A0ABT8R494_9BACT</name>
<dbReference type="InterPro" id="IPR011429">
    <property type="entry name" value="Cyt_c_Planctomycete-type"/>
</dbReference>
<dbReference type="EMBL" id="JAUKPO010000002">
    <property type="protein sequence ID" value="MDO1445557.1"/>
    <property type="molecule type" value="Genomic_DNA"/>
</dbReference>
<dbReference type="Pfam" id="PF07635">
    <property type="entry name" value="PSCyt1"/>
    <property type="match status" value="1"/>
</dbReference>
<dbReference type="SUPFAM" id="SSF49899">
    <property type="entry name" value="Concanavalin A-like lectins/glucanases"/>
    <property type="match status" value="1"/>
</dbReference>
<dbReference type="Pfam" id="PF07583">
    <property type="entry name" value="PSCyt2"/>
    <property type="match status" value="1"/>
</dbReference>